<gene>
    <name evidence="2" type="ORF">Tci_691455</name>
</gene>
<reference evidence="2" key="1">
    <citation type="journal article" date="2019" name="Sci. Rep.">
        <title>Draft genome of Tanacetum cinerariifolium, the natural source of mosquito coil.</title>
        <authorList>
            <person name="Yamashiro T."/>
            <person name="Shiraishi A."/>
            <person name="Satake H."/>
            <person name="Nakayama K."/>
        </authorList>
    </citation>
    <scope>NUCLEOTIDE SEQUENCE</scope>
</reference>
<protein>
    <recommendedName>
        <fullName evidence="3">Integrase, catalytic region, zinc finger, CCHC-type, peptidase aspartic, catalytic</fullName>
    </recommendedName>
</protein>
<accession>A0A699L3K2</accession>
<dbReference type="EMBL" id="BKCJ010572687">
    <property type="protein sequence ID" value="GFB19484.1"/>
    <property type="molecule type" value="Genomic_DNA"/>
</dbReference>
<evidence type="ECO:0000313" key="2">
    <source>
        <dbReference type="EMBL" id="GFB19484.1"/>
    </source>
</evidence>
<dbReference type="AlphaFoldDB" id="A0A699L3K2"/>
<organism evidence="2">
    <name type="scientific">Tanacetum cinerariifolium</name>
    <name type="common">Dalmatian daisy</name>
    <name type="synonym">Chrysanthemum cinerariifolium</name>
    <dbReference type="NCBI Taxonomy" id="118510"/>
    <lineage>
        <taxon>Eukaryota</taxon>
        <taxon>Viridiplantae</taxon>
        <taxon>Streptophyta</taxon>
        <taxon>Embryophyta</taxon>
        <taxon>Tracheophyta</taxon>
        <taxon>Spermatophyta</taxon>
        <taxon>Magnoliopsida</taxon>
        <taxon>eudicotyledons</taxon>
        <taxon>Gunneridae</taxon>
        <taxon>Pentapetalae</taxon>
        <taxon>asterids</taxon>
        <taxon>campanulids</taxon>
        <taxon>Asterales</taxon>
        <taxon>Asteraceae</taxon>
        <taxon>Asteroideae</taxon>
        <taxon>Anthemideae</taxon>
        <taxon>Anthemidinae</taxon>
        <taxon>Tanacetum</taxon>
    </lineage>
</organism>
<proteinExistence type="predicted"/>
<evidence type="ECO:0000256" key="1">
    <source>
        <dbReference type="SAM" id="Coils"/>
    </source>
</evidence>
<name>A0A699L3K2_TANCI</name>
<evidence type="ECO:0008006" key="3">
    <source>
        <dbReference type="Google" id="ProtNLM"/>
    </source>
</evidence>
<comment type="caution">
    <text evidence="2">The sequence shown here is derived from an EMBL/GenBank/DDBJ whole genome shotgun (WGS) entry which is preliminary data.</text>
</comment>
<sequence>LKRRDSIEYASEMELACAKVRGDFLSYKMESQKSCNKYTQKINDLTQTILEMKNKLSAHQDTISILKQQKDAQIKLYKSREDKEIEKVIDLENKVKVLDNIVYKTGQSVQTMNMLNNKCRTSFAKPEYLKNAKQANPRLYDIGCYNDNLALMLSPESDEVIRLEKESRLKLSDLIKPFDYAKLNSLYDLFVP</sequence>
<keyword evidence="1" id="KW-0175">Coiled coil</keyword>
<feature type="coiled-coil region" evidence="1">
    <location>
        <begin position="35"/>
        <end position="69"/>
    </location>
</feature>
<feature type="non-terminal residue" evidence="2">
    <location>
        <position position="1"/>
    </location>
</feature>